<evidence type="ECO:0000313" key="1">
    <source>
        <dbReference type="EMBL" id="KNC71678.1"/>
    </source>
</evidence>
<sequence>MCKDCQQTLHPDGYAGAIDECRKTKDWTRQKPLSFRSIRQRIGSDLAGDLVAWQRTTRKLISHGVLAMFRSDTMTETNVAMIPLMYHPDSKAKFKILPGRGPVFVGDLSREERMDFELKKLQSNTKSRAVIVIQFHLIDSISHHKIARVPCGEVVVERQLFSHAYQALNSMGGSFEDMVERLNADTFWGRQSSRKTSLTASSRFAIH</sequence>
<dbReference type="RefSeq" id="XP_014145580.1">
    <property type="nucleotide sequence ID" value="XM_014290105.1"/>
</dbReference>
<accession>A0A0L0F699</accession>
<dbReference type="GeneID" id="25916285"/>
<proteinExistence type="predicted"/>
<dbReference type="AlphaFoldDB" id="A0A0L0F699"/>
<organism evidence="1 2">
    <name type="scientific">Sphaeroforma arctica JP610</name>
    <dbReference type="NCBI Taxonomy" id="667725"/>
    <lineage>
        <taxon>Eukaryota</taxon>
        <taxon>Ichthyosporea</taxon>
        <taxon>Ichthyophonida</taxon>
        <taxon>Sphaeroforma</taxon>
    </lineage>
</organism>
<dbReference type="EMBL" id="KQ248321">
    <property type="protein sequence ID" value="KNC71678.1"/>
    <property type="molecule type" value="Genomic_DNA"/>
</dbReference>
<reference evidence="1 2" key="1">
    <citation type="submission" date="2011-02" db="EMBL/GenBank/DDBJ databases">
        <title>The Genome Sequence of Sphaeroforma arctica JP610.</title>
        <authorList>
            <consortium name="The Broad Institute Genome Sequencing Platform"/>
            <person name="Russ C."/>
            <person name="Cuomo C."/>
            <person name="Young S.K."/>
            <person name="Zeng Q."/>
            <person name="Gargeya S."/>
            <person name="Alvarado L."/>
            <person name="Berlin A."/>
            <person name="Chapman S.B."/>
            <person name="Chen Z."/>
            <person name="Freedman E."/>
            <person name="Gellesch M."/>
            <person name="Goldberg J."/>
            <person name="Griggs A."/>
            <person name="Gujja S."/>
            <person name="Heilman E."/>
            <person name="Heiman D."/>
            <person name="Howarth C."/>
            <person name="Mehta T."/>
            <person name="Neiman D."/>
            <person name="Pearson M."/>
            <person name="Roberts A."/>
            <person name="Saif S."/>
            <person name="Shea T."/>
            <person name="Shenoy N."/>
            <person name="Sisk P."/>
            <person name="Stolte C."/>
            <person name="Sykes S."/>
            <person name="White J."/>
            <person name="Yandava C."/>
            <person name="Burger G."/>
            <person name="Gray M.W."/>
            <person name="Holland P.W.H."/>
            <person name="King N."/>
            <person name="Lang F.B.F."/>
            <person name="Roger A.J."/>
            <person name="Ruiz-Trillo I."/>
            <person name="Haas B."/>
            <person name="Nusbaum C."/>
            <person name="Birren B."/>
        </authorList>
    </citation>
    <scope>NUCLEOTIDE SEQUENCE [LARGE SCALE GENOMIC DNA]</scope>
    <source>
        <strain evidence="1 2">JP610</strain>
    </source>
</reference>
<dbReference type="Proteomes" id="UP000054560">
    <property type="component" value="Unassembled WGS sequence"/>
</dbReference>
<name>A0A0L0F699_9EUKA</name>
<keyword evidence="2" id="KW-1185">Reference proteome</keyword>
<protein>
    <submittedName>
        <fullName evidence="1">Uncharacterized protein</fullName>
    </submittedName>
</protein>
<gene>
    <name evidence="1" type="ORF">SARC_15781</name>
</gene>
<evidence type="ECO:0000313" key="2">
    <source>
        <dbReference type="Proteomes" id="UP000054560"/>
    </source>
</evidence>